<dbReference type="PANTHER" id="PTHR37549">
    <property type="entry name" value="LIPOPROTEIN LPRI"/>
    <property type="match status" value="1"/>
</dbReference>
<dbReference type="EMBL" id="AP024956">
    <property type="protein sequence ID" value="BCZ81920.1"/>
    <property type="molecule type" value="Genomic_DNA"/>
</dbReference>
<gene>
    <name evidence="1" type="ORF">PTKU64_55950</name>
</gene>
<evidence type="ECO:0008006" key="3">
    <source>
        <dbReference type="Google" id="ProtNLM"/>
    </source>
</evidence>
<evidence type="ECO:0000313" key="1">
    <source>
        <dbReference type="EMBL" id="BCZ81920.1"/>
    </source>
</evidence>
<evidence type="ECO:0000313" key="2">
    <source>
        <dbReference type="Proteomes" id="UP001319874"/>
    </source>
</evidence>
<sequence length="111" mass="12272">MTIKVKSISVAQPSFDCTKARSDAEHLICADAELAAADVELAALYAKAKAAATDQAAFKERTRTEWNYREQNCHDRECLSRWYADQKVALSEIAQSGTVPGNWNILPSILL</sequence>
<proteinExistence type="predicted"/>
<dbReference type="PANTHER" id="PTHR37549:SF1">
    <property type="entry name" value="LIPOPROTEIN LPRI"/>
    <property type="match status" value="1"/>
</dbReference>
<dbReference type="Proteomes" id="UP001319874">
    <property type="component" value="Chromosome 2"/>
</dbReference>
<name>A0ABN6JLY7_9BURK</name>
<keyword evidence="2" id="KW-1185">Reference proteome</keyword>
<dbReference type="RefSeq" id="WP_229514187.1">
    <property type="nucleotide sequence ID" value="NZ_AP024956.1"/>
</dbReference>
<protein>
    <recommendedName>
        <fullName evidence="3">DUF1311 domain-containing protein</fullName>
    </recommendedName>
</protein>
<organism evidence="1 2">
    <name type="scientific">Paraburkholderia terrae</name>
    <dbReference type="NCBI Taxonomy" id="311230"/>
    <lineage>
        <taxon>Bacteria</taxon>
        <taxon>Pseudomonadati</taxon>
        <taxon>Pseudomonadota</taxon>
        <taxon>Betaproteobacteria</taxon>
        <taxon>Burkholderiales</taxon>
        <taxon>Burkholderiaceae</taxon>
        <taxon>Paraburkholderia</taxon>
    </lineage>
</organism>
<accession>A0ABN6JLY7</accession>
<dbReference type="InterPro" id="IPR052755">
    <property type="entry name" value="Lysozyme_Inhibitor_LprI"/>
</dbReference>
<reference evidence="1 2" key="1">
    <citation type="journal article" date="2022" name="Front. Microbiol.">
        <title>Identification and characterization of a novel class of self-sufficient cytochrome P450 hydroxylase involved in cyclohexanecarboxylate degradation in Paraburkholderia terrae strain KU-64.</title>
        <authorList>
            <person name="Yamamoto T."/>
            <person name="Hasegawa Y."/>
            <person name="Iwaki H."/>
        </authorList>
    </citation>
    <scope>NUCLEOTIDE SEQUENCE [LARGE SCALE GENOMIC DNA]</scope>
    <source>
        <strain evidence="1 2">KU-64</strain>
    </source>
</reference>